<dbReference type="Proteomes" id="UP000314986">
    <property type="component" value="Unassembled WGS sequence"/>
</dbReference>
<evidence type="ECO:0000313" key="10">
    <source>
        <dbReference type="Proteomes" id="UP000314986"/>
    </source>
</evidence>
<dbReference type="AlphaFoldDB" id="A0A4W3H8E0"/>
<dbReference type="InterPro" id="IPR057244">
    <property type="entry name" value="GAIN_B"/>
</dbReference>
<dbReference type="PROSITE" id="PS50221">
    <property type="entry name" value="GAIN_B"/>
    <property type="match status" value="1"/>
</dbReference>
<evidence type="ECO:0000256" key="4">
    <source>
        <dbReference type="ARBA" id="ARBA00023136"/>
    </source>
</evidence>
<dbReference type="Pfam" id="PF00002">
    <property type="entry name" value="7tm_2"/>
    <property type="match status" value="1"/>
</dbReference>
<dbReference type="GO" id="GO:0004930">
    <property type="term" value="F:G protein-coupled receptor activity"/>
    <property type="evidence" value="ECO:0007669"/>
    <property type="project" value="InterPro"/>
</dbReference>
<evidence type="ECO:0000259" key="8">
    <source>
        <dbReference type="PROSITE" id="PS50221"/>
    </source>
</evidence>
<keyword evidence="6" id="KW-0325">Glycoprotein</keyword>
<feature type="domain" description="GAIN-B" evidence="8">
    <location>
        <begin position="70"/>
        <end position="243"/>
    </location>
</feature>
<keyword evidence="3 7" id="KW-1133">Transmembrane helix</keyword>
<dbReference type="SMART" id="SM00303">
    <property type="entry name" value="GPS"/>
    <property type="match status" value="1"/>
</dbReference>
<evidence type="ECO:0000256" key="2">
    <source>
        <dbReference type="ARBA" id="ARBA00022692"/>
    </source>
</evidence>
<keyword evidence="2 7" id="KW-0812">Transmembrane</keyword>
<reference evidence="10" key="1">
    <citation type="journal article" date="2006" name="Science">
        <title>Ancient noncoding elements conserved in the human genome.</title>
        <authorList>
            <person name="Venkatesh B."/>
            <person name="Kirkness E.F."/>
            <person name="Loh Y.H."/>
            <person name="Halpern A.L."/>
            <person name="Lee A.P."/>
            <person name="Johnson J."/>
            <person name="Dandona N."/>
            <person name="Viswanathan L.D."/>
            <person name="Tay A."/>
            <person name="Venter J.C."/>
            <person name="Strausberg R.L."/>
            <person name="Brenner S."/>
        </authorList>
    </citation>
    <scope>NUCLEOTIDE SEQUENCE [LARGE SCALE GENOMIC DNA]</scope>
</reference>
<comment type="subcellular location">
    <subcellularLocation>
        <location evidence="1">Membrane</location>
        <topology evidence="1">Multi-pass membrane protein</topology>
    </subcellularLocation>
</comment>
<dbReference type="GeneTree" id="ENSGT00940000163334"/>
<name>A0A4W3H8E0_CALMI</name>
<keyword evidence="4 7" id="KW-0472">Membrane</keyword>
<reference evidence="9" key="4">
    <citation type="submission" date="2025-08" db="UniProtKB">
        <authorList>
            <consortium name="Ensembl"/>
        </authorList>
    </citation>
    <scope>IDENTIFICATION</scope>
</reference>
<dbReference type="GO" id="GO:0005886">
    <property type="term" value="C:plasma membrane"/>
    <property type="evidence" value="ECO:0007669"/>
    <property type="project" value="TreeGrafter"/>
</dbReference>
<dbReference type="InterPro" id="IPR000832">
    <property type="entry name" value="GPCR_2_secretin-like"/>
</dbReference>
<dbReference type="Gene3D" id="2.60.220.50">
    <property type="match status" value="1"/>
</dbReference>
<evidence type="ECO:0000313" key="9">
    <source>
        <dbReference type="Ensembl" id="ENSCMIP00000006174.1"/>
    </source>
</evidence>
<reference evidence="9" key="5">
    <citation type="submission" date="2025-09" db="UniProtKB">
        <authorList>
            <consortium name="Ensembl"/>
        </authorList>
    </citation>
    <scope>IDENTIFICATION</scope>
</reference>
<dbReference type="InParanoid" id="A0A4W3H8E0"/>
<dbReference type="GO" id="GO:0007189">
    <property type="term" value="P:adenylate cyclase-activating G protein-coupled receptor signaling pathway"/>
    <property type="evidence" value="ECO:0007669"/>
    <property type="project" value="TreeGrafter"/>
</dbReference>
<dbReference type="Ensembl" id="ENSCMIT00000006380.1">
    <property type="protein sequence ID" value="ENSCMIP00000006174.1"/>
    <property type="gene ID" value="ENSCMIG00000003556.1"/>
</dbReference>
<dbReference type="PRINTS" id="PR01128">
    <property type="entry name" value="EMR1HORMONER"/>
</dbReference>
<dbReference type="Pfam" id="PF16489">
    <property type="entry name" value="GAIN"/>
    <property type="match status" value="1"/>
</dbReference>
<dbReference type="InterPro" id="IPR046338">
    <property type="entry name" value="GAIN_dom_sf"/>
</dbReference>
<dbReference type="InterPro" id="IPR001740">
    <property type="entry name" value="GPCR_2_EMR1-like_rcpt"/>
</dbReference>
<evidence type="ECO:0000256" key="3">
    <source>
        <dbReference type="ARBA" id="ARBA00022989"/>
    </source>
</evidence>
<dbReference type="InterPro" id="IPR000203">
    <property type="entry name" value="GPS"/>
</dbReference>
<dbReference type="Pfam" id="PF01825">
    <property type="entry name" value="GPS"/>
    <property type="match status" value="1"/>
</dbReference>
<dbReference type="PANTHER" id="PTHR12011">
    <property type="entry name" value="ADHESION G-PROTEIN COUPLED RECEPTOR"/>
    <property type="match status" value="1"/>
</dbReference>
<evidence type="ECO:0000256" key="5">
    <source>
        <dbReference type="ARBA" id="ARBA00023157"/>
    </source>
</evidence>
<dbReference type="Gene3D" id="1.20.1070.10">
    <property type="entry name" value="Rhodopsin 7-helix transmembrane proteins"/>
    <property type="match status" value="1"/>
</dbReference>
<reference evidence="10" key="3">
    <citation type="journal article" date="2014" name="Nature">
        <title>Elephant shark genome provides unique insights into gnathostome evolution.</title>
        <authorList>
            <consortium name="International Elephant Shark Genome Sequencing Consortium"/>
            <person name="Venkatesh B."/>
            <person name="Lee A.P."/>
            <person name="Ravi V."/>
            <person name="Maurya A.K."/>
            <person name="Lian M.M."/>
            <person name="Swann J.B."/>
            <person name="Ohta Y."/>
            <person name="Flajnik M.F."/>
            <person name="Sutoh Y."/>
            <person name="Kasahara M."/>
            <person name="Hoon S."/>
            <person name="Gangu V."/>
            <person name="Roy S.W."/>
            <person name="Irimia M."/>
            <person name="Korzh V."/>
            <person name="Kondrychyn I."/>
            <person name="Lim Z.W."/>
            <person name="Tay B.H."/>
            <person name="Tohari S."/>
            <person name="Kong K.W."/>
            <person name="Ho S."/>
            <person name="Lorente-Galdos B."/>
            <person name="Quilez J."/>
            <person name="Marques-Bonet T."/>
            <person name="Raney B.J."/>
            <person name="Ingham P.W."/>
            <person name="Tay A."/>
            <person name="Hillier L.W."/>
            <person name="Minx P."/>
            <person name="Boehm T."/>
            <person name="Wilson R.K."/>
            <person name="Brenner S."/>
            <person name="Warren W.C."/>
        </authorList>
    </citation>
    <scope>NUCLEOTIDE SEQUENCE [LARGE SCALE GENOMIC DNA]</scope>
</reference>
<accession>A0A4W3H8E0</accession>
<sequence>MNKTSLKMDGLCHQSAREVTMQDIMSFASQLLADSAAWNRLEQEERLRVASTLLQTMERTAVTLALSLASPGFIHFPDAQLDLQVGVIDTERPPSQQRARLSTQGSSMDINWATIAGGETTGLAAVIFISYSNMDRFLKGAPYRAHTGHPTPTRTHLNSAVISAALSNRQSDPLPEAVNFTLKHKQEPEAGETLVCVYWNHSANGSHWSPRGCELTHCNQTHTSCKCQHLSSFSLLMAFNRELQDSSSDKAQRVITYVGITVSLVCLGTTIITFLVSSKVKNVITATHTQLCVSLSWQSCSSHRDQQHQQQGAVWDHRWLSPLPVPGGIRLDVFGISAALPDGPKPEEDEVGWYSPPRRAAVHTGVCATRSPGGYMCRSVPPWLWITQQVSVFCLCPPVSSLPLPCPPHHWQPDLQPLCPNPLEFHPT</sequence>
<keyword evidence="10" id="KW-1185">Reference proteome</keyword>
<evidence type="ECO:0000256" key="7">
    <source>
        <dbReference type="SAM" id="Phobius"/>
    </source>
</evidence>
<keyword evidence="5" id="KW-1015">Disulfide bond</keyword>
<evidence type="ECO:0000256" key="1">
    <source>
        <dbReference type="ARBA" id="ARBA00004141"/>
    </source>
</evidence>
<feature type="transmembrane region" description="Helical" evidence="7">
    <location>
        <begin position="254"/>
        <end position="276"/>
    </location>
</feature>
<evidence type="ECO:0000256" key="6">
    <source>
        <dbReference type="ARBA" id="ARBA00023180"/>
    </source>
</evidence>
<protein>
    <recommendedName>
        <fullName evidence="8">GAIN-B domain-containing protein</fullName>
    </recommendedName>
</protein>
<dbReference type="InterPro" id="IPR032471">
    <property type="entry name" value="AGRL2-4_GAIN_subdom_A"/>
</dbReference>
<reference evidence="10" key="2">
    <citation type="journal article" date="2007" name="PLoS Biol.">
        <title>Survey sequencing and comparative analysis of the elephant shark (Callorhinchus milii) genome.</title>
        <authorList>
            <person name="Venkatesh B."/>
            <person name="Kirkness E.F."/>
            <person name="Loh Y.H."/>
            <person name="Halpern A.L."/>
            <person name="Lee A.P."/>
            <person name="Johnson J."/>
            <person name="Dandona N."/>
            <person name="Viswanathan L.D."/>
            <person name="Tay A."/>
            <person name="Venter J.C."/>
            <person name="Strausberg R.L."/>
            <person name="Brenner S."/>
        </authorList>
    </citation>
    <scope>NUCLEOTIDE SEQUENCE [LARGE SCALE GENOMIC DNA]</scope>
</reference>
<organism evidence="9 10">
    <name type="scientific">Callorhinchus milii</name>
    <name type="common">Ghost shark</name>
    <dbReference type="NCBI Taxonomy" id="7868"/>
    <lineage>
        <taxon>Eukaryota</taxon>
        <taxon>Metazoa</taxon>
        <taxon>Chordata</taxon>
        <taxon>Craniata</taxon>
        <taxon>Vertebrata</taxon>
        <taxon>Chondrichthyes</taxon>
        <taxon>Holocephali</taxon>
        <taxon>Chimaeriformes</taxon>
        <taxon>Callorhinchidae</taxon>
        <taxon>Callorhinchus</taxon>
    </lineage>
</organism>
<proteinExistence type="predicted"/>
<dbReference type="PANTHER" id="PTHR12011:SF433">
    <property type="entry name" value="ADHESION G PROTEIN-COUPLED RECEPTOR E1-LIKE-RELATED"/>
    <property type="match status" value="1"/>
</dbReference>